<accession>A0ACA9JX89</accession>
<protein>
    <submittedName>
        <fullName evidence="1">11162_t:CDS:1</fullName>
    </submittedName>
</protein>
<gene>
    <name evidence="1" type="ORF">SCALOS_LOCUS619</name>
</gene>
<organism evidence="1 2">
    <name type="scientific">Scutellospora calospora</name>
    <dbReference type="NCBI Taxonomy" id="85575"/>
    <lineage>
        <taxon>Eukaryota</taxon>
        <taxon>Fungi</taxon>
        <taxon>Fungi incertae sedis</taxon>
        <taxon>Mucoromycota</taxon>
        <taxon>Glomeromycotina</taxon>
        <taxon>Glomeromycetes</taxon>
        <taxon>Diversisporales</taxon>
        <taxon>Gigasporaceae</taxon>
        <taxon>Scutellospora</taxon>
    </lineage>
</organism>
<dbReference type="Proteomes" id="UP000789860">
    <property type="component" value="Unassembled WGS sequence"/>
</dbReference>
<proteinExistence type="predicted"/>
<name>A0ACA9JX89_9GLOM</name>
<keyword evidence="2" id="KW-1185">Reference proteome</keyword>
<comment type="caution">
    <text evidence="1">The sequence shown here is derived from an EMBL/GenBank/DDBJ whole genome shotgun (WGS) entry which is preliminary data.</text>
</comment>
<reference evidence="1" key="1">
    <citation type="submission" date="2021-06" db="EMBL/GenBank/DDBJ databases">
        <authorList>
            <person name="Kallberg Y."/>
            <person name="Tangrot J."/>
            <person name="Rosling A."/>
        </authorList>
    </citation>
    <scope>NUCLEOTIDE SEQUENCE</scope>
    <source>
        <strain evidence="1">AU212A</strain>
    </source>
</reference>
<sequence>MSQLSSTRYNVTTACDSCRKLKTRCSKPPRCTECIMSALSQKNKRRGPKPKLLDPEEINLLDPKEINLLDPEEINLLDPEIKCFENLYSKEQLSRIIKILNSKNSQPCQYKNIPGHNCHKVKADSRPHDPENLKNPQEPKNPNQGFLMGAFRHLPQN</sequence>
<evidence type="ECO:0000313" key="1">
    <source>
        <dbReference type="EMBL" id="CAG8440978.1"/>
    </source>
</evidence>
<dbReference type="EMBL" id="CAJVPM010000307">
    <property type="protein sequence ID" value="CAG8440978.1"/>
    <property type="molecule type" value="Genomic_DNA"/>
</dbReference>
<evidence type="ECO:0000313" key="2">
    <source>
        <dbReference type="Proteomes" id="UP000789860"/>
    </source>
</evidence>